<proteinExistence type="predicted"/>
<dbReference type="OrthoDB" id="2624308at2759"/>
<keyword evidence="1" id="KW-0812">Transmembrane</keyword>
<accession>A0A6A6CZK9</accession>
<dbReference type="GeneID" id="54557767"/>
<organism evidence="2 3">
    <name type="scientific">Zasmidium cellare ATCC 36951</name>
    <dbReference type="NCBI Taxonomy" id="1080233"/>
    <lineage>
        <taxon>Eukaryota</taxon>
        <taxon>Fungi</taxon>
        <taxon>Dikarya</taxon>
        <taxon>Ascomycota</taxon>
        <taxon>Pezizomycotina</taxon>
        <taxon>Dothideomycetes</taxon>
        <taxon>Dothideomycetidae</taxon>
        <taxon>Mycosphaerellales</taxon>
        <taxon>Mycosphaerellaceae</taxon>
        <taxon>Zasmidium</taxon>
    </lineage>
</organism>
<dbReference type="RefSeq" id="XP_033672211.1">
    <property type="nucleotide sequence ID" value="XM_033804495.1"/>
</dbReference>
<keyword evidence="1" id="KW-0472">Membrane</keyword>
<name>A0A6A6CZK9_ZASCE</name>
<dbReference type="AlphaFoldDB" id="A0A6A6CZK9"/>
<protein>
    <submittedName>
        <fullName evidence="2">Uncharacterized protein</fullName>
    </submittedName>
</protein>
<sequence length="560" mass="63560">MSRNRDLELGFVGYDNERPGTESQRFIPGNDGVQQVVKHRRRHRDAFGRDLSSNTEDSSYLKRLVQNATIPEAYIDPSDGRLRLLEVQCHQPVKHSDRNWLVSVVGSASRPVLLALVDFLYANSSVAPFLYLPVALAMGIFLLFLAKLEPDQERQNNYDPVLYRNWKFPVMANATIADGVCSTSGAGIQSTDPDYYLERNLLQRRPMPRYLCFVRGIDIDAFEPGHPVASHVPSDFFDDYIFISYTRVQFKTEHSNPLVAHEYRKKLLEIGMRAVKDAKDSNVKAFCLDCFPPGDTNEGNEDVYRFCDFVRAAHSVVIAIDSSNFADGITGALQEWGKRLWTLPEPILSKSHRNITVYDSKNGISLSHHKRNLGFLAWDSDWQIASQLIDHYEATVHLTQIELIDIANRCMRRRTTTKYMDGDYAYALMGLLRRRPQVVKTDSDFAAFARLSLSNTSDSIIERLLCMQPPSRDTPWHTMVDAYEAQLKDIELSCQIADVDTDSQSETVVLDGVFGASICWSKLESVNFDHRKESHQDPVAEGAIHLGRCVLWGRDICRPA</sequence>
<evidence type="ECO:0000256" key="1">
    <source>
        <dbReference type="SAM" id="Phobius"/>
    </source>
</evidence>
<reference evidence="2" key="1">
    <citation type="journal article" date="2020" name="Stud. Mycol.">
        <title>101 Dothideomycetes genomes: a test case for predicting lifestyles and emergence of pathogens.</title>
        <authorList>
            <person name="Haridas S."/>
            <person name="Albert R."/>
            <person name="Binder M."/>
            <person name="Bloem J."/>
            <person name="Labutti K."/>
            <person name="Salamov A."/>
            <person name="Andreopoulos B."/>
            <person name="Baker S."/>
            <person name="Barry K."/>
            <person name="Bills G."/>
            <person name="Bluhm B."/>
            <person name="Cannon C."/>
            <person name="Castanera R."/>
            <person name="Culley D."/>
            <person name="Daum C."/>
            <person name="Ezra D."/>
            <person name="Gonzalez J."/>
            <person name="Henrissat B."/>
            <person name="Kuo A."/>
            <person name="Liang C."/>
            <person name="Lipzen A."/>
            <person name="Lutzoni F."/>
            <person name="Magnuson J."/>
            <person name="Mondo S."/>
            <person name="Nolan M."/>
            <person name="Ohm R."/>
            <person name="Pangilinan J."/>
            <person name="Park H.-J."/>
            <person name="Ramirez L."/>
            <person name="Alfaro M."/>
            <person name="Sun H."/>
            <person name="Tritt A."/>
            <person name="Yoshinaga Y."/>
            <person name="Zwiers L.-H."/>
            <person name="Turgeon B."/>
            <person name="Goodwin S."/>
            <person name="Spatafora J."/>
            <person name="Crous P."/>
            <person name="Grigoriev I."/>
        </authorList>
    </citation>
    <scope>NUCLEOTIDE SEQUENCE</scope>
    <source>
        <strain evidence="2">ATCC 36951</strain>
    </source>
</reference>
<evidence type="ECO:0000313" key="2">
    <source>
        <dbReference type="EMBL" id="KAF2171322.1"/>
    </source>
</evidence>
<dbReference type="EMBL" id="ML993583">
    <property type="protein sequence ID" value="KAF2171322.1"/>
    <property type="molecule type" value="Genomic_DNA"/>
</dbReference>
<evidence type="ECO:0000313" key="3">
    <source>
        <dbReference type="Proteomes" id="UP000799537"/>
    </source>
</evidence>
<feature type="transmembrane region" description="Helical" evidence="1">
    <location>
        <begin position="128"/>
        <end position="146"/>
    </location>
</feature>
<keyword evidence="3" id="KW-1185">Reference proteome</keyword>
<gene>
    <name evidence="2" type="ORF">M409DRAFT_18436</name>
</gene>
<dbReference type="Proteomes" id="UP000799537">
    <property type="component" value="Unassembled WGS sequence"/>
</dbReference>
<keyword evidence="1" id="KW-1133">Transmembrane helix</keyword>